<feature type="compositionally biased region" description="Polar residues" evidence="11">
    <location>
        <begin position="1377"/>
        <end position="1401"/>
    </location>
</feature>
<keyword evidence="6 10" id="KW-0863">Zinc-finger</keyword>
<keyword evidence="8" id="KW-0862">Zinc</keyword>
<evidence type="ECO:0000256" key="6">
    <source>
        <dbReference type="ARBA" id="ARBA00022771"/>
    </source>
</evidence>
<dbReference type="PROSITE" id="PS50800">
    <property type="entry name" value="SAP"/>
    <property type="match status" value="1"/>
</dbReference>
<dbReference type="PROSITE" id="PS51466">
    <property type="entry name" value="PINIT"/>
    <property type="match status" value="1"/>
</dbReference>
<evidence type="ECO:0000313" key="15">
    <source>
        <dbReference type="EMBL" id="QBM89213.1"/>
    </source>
</evidence>
<dbReference type="InterPro" id="IPR023321">
    <property type="entry name" value="PINIT"/>
</dbReference>
<dbReference type="Pfam" id="PF14324">
    <property type="entry name" value="PINIT"/>
    <property type="match status" value="1"/>
</dbReference>
<dbReference type="Gene3D" id="1.10.720.30">
    <property type="entry name" value="SAP domain"/>
    <property type="match status" value="1"/>
</dbReference>
<dbReference type="EMBL" id="CP034459">
    <property type="protein sequence ID" value="QBM89213.1"/>
    <property type="molecule type" value="Genomic_DNA"/>
</dbReference>
<dbReference type="Gene3D" id="3.30.40.10">
    <property type="entry name" value="Zinc/RING finger domain, C3HC4 (zinc finger)"/>
    <property type="match status" value="1"/>
</dbReference>
<gene>
    <name evidence="15" type="primary">MPUL0D02760</name>
    <name evidence="15" type="ORF">METSCH_D02760</name>
</gene>
<feature type="region of interest" description="Disordered" evidence="11">
    <location>
        <begin position="1446"/>
        <end position="1465"/>
    </location>
</feature>
<feature type="region of interest" description="Disordered" evidence="11">
    <location>
        <begin position="462"/>
        <end position="635"/>
    </location>
</feature>
<evidence type="ECO:0000259" key="12">
    <source>
        <dbReference type="PROSITE" id="PS50800"/>
    </source>
</evidence>
<dbReference type="GO" id="GO:0008270">
    <property type="term" value="F:zinc ion binding"/>
    <property type="evidence" value="ECO:0007669"/>
    <property type="project" value="UniProtKB-KW"/>
</dbReference>
<feature type="region of interest" description="Disordered" evidence="11">
    <location>
        <begin position="1365"/>
        <end position="1405"/>
    </location>
</feature>
<dbReference type="InterPro" id="IPR036361">
    <property type="entry name" value="SAP_dom_sf"/>
</dbReference>
<dbReference type="Pfam" id="PF02891">
    <property type="entry name" value="zf-MIZ"/>
    <property type="match status" value="1"/>
</dbReference>
<dbReference type="GO" id="GO:0061665">
    <property type="term" value="F:SUMO ligase activity"/>
    <property type="evidence" value="ECO:0007669"/>
    <property type="project" value="TreeGrafter"/>
</dbReference>
<dbReference type="GO" id="GO:0016925">
    <property type="term" value="P:protein sumoylation"/>
    <property type="evidence" value="ECO:0007669"/>
    <property type="project" value="UniProtKB-UniPathway"/>
</dbReference>
<feature type="region of interest" description="Disordered" evidence="11">
    <location>
        <begin position="794"/>
        <end position="817"/>
    </location>
</feature>
<protein>
    <submittedName>
        <fullName evidence="15">SAP domain-containing protein</fullName>
    </submittedName>
</protein>
<dbReference type="SMART" id="SM00513">
    <property type="entry name" value="SAP"/>
    <property type="match status" value="1"/>
</dbReference>
<feature type="region of interest" description="Disordered" evidence="11">
    <location>
        <begin position="935"/>
        <end position="985"/>
    </location>
</feature>
<dbReference type="GO" id="GO:0005634">
    <property type="term" value="C:nucleus"/>
    <property type="evidence" value="ECO:0007669"/>
    <property type="project" value="UniProtKB-SubCell"/>
</dbReference>
<evidence type="ECO:0000256" key="4">
    <source>
        <dbReference type="ARBA" id="ARBA00022679"/>
    </source>
</evidence>
<dbReference type="Gene3D" id="2.60.120.780">
    <property type="entry name" value="PINIT domain"/>
    <property type="match status" value="1"/>
</dbReference>
<feature type="region of interest" description="Disordered" evidence="11">
    <location>
        <begin position="664"/>
        <end position="695"/>
    </location>
</feature>
<dbReference type="PANTHER" id="PTHR10782">
    <property type="entry name" value="ZINC FINGER MIZ DOMAIN-CONTAINING PROTEIN"/>
    <property type="match status" value="1"/>
</dbReference>
<evidence type="ECO:0000256" key="11">
    <source>
        <dbReference type="SAM" id="MobiDB-lite"/>
    </source>
</evidence>
<dbReference type="InterPro" id="IPR004181">
    <property type="entry name" value="Znf_MIZ"/>
</dbReference>
<name>A0A4V1AEH3_9ASCO</name>
<dbReference type="SUPFAM" id="SSF57850">
    <property type="entry name" value="RING/U-box"/>
    <property type="match status" value="1"/>
</dbReference>
<feature type="domain" description="SP-RING-type" evidence="13">
    <location>
        <begin position="327"/>
        <end position="412"/>
    </location>
</feature>
<evidence type="ECO:0000256" key="8">
    <source>
        <dbReference type="ARBA" id="ARBA00022833"/>
    </source>
</evidence>
<evidence type="ECO:0000256" key="10">
    <source>
        <dbReference type="PROSITE-ProRule" id="PRU00452"/>
    </source>
</evidence>
<feature type="region of interest" description="Disordered" evidence="11">
    <location>
        <begin position="1323"/>
        <end position="1346"/>
    </location>
</feature>
<accession>A0A4V1AEH3</accession>
<feature type="compositionally biased region" description="Polar residues" evidence="11">
    <location>
        <begin position="1453"/>
        <end position="1465"/>
    </location>
</feature>
<feature type="compositionally biased region" description="Polar residues" evidence="11">
    <location>
        <begin position="736"/>
        <end position="754"/>
    </location>
</feature>
<evidence type="ECO:0000256" key="2">
    <source>
        <dbReference type="ARBA" id="ARBA00004718"/>
    </source>
</evidence>
<dbReference type="Pfam" id="PF02037">
    <property type="entry name" value="SAP"/>
    <property type="match status" value="1"/>
</dbReference>
<comment type="pathway">
    <text evidence="2">Protein modification; protein sumoylation.</text>
</comment>
<dbReference type="UniPathway" id="UPA00886"/>
<dbReference type="Proteomes" id="UP000292447">
    <property type="component" value="Chromosome IV"/>
</dbReference>
<keyword evidence="7" id="KW-0833">Ubl conjugation pathway</keyword>
<proteinExistence type="inferred from homology"/>
<organism evidence="15 16">
    <name type="scientific">Metschnikowia aff. pulcherrima</name>
    <dbReference type="NCBI Taxonomy" id="2163413"/>
    <lineage>
        <taxon>Eukaryota</taxon>
        <taxon>Fungi</taxon>
        <taxon>Dikarya</taxon>
        <taxon>Ascomycota</taxon>
        <taxon>Saccharomycotina</taxon>
        <taxon>Pichiomycetes</taxon>
        <taxon>Metschnikowiaceae</taxon>
        <taxon>Metschnikowia</taxon>
    </lineage>
</organism>
<feature type="region of interest" description="Disordered" evidence="11">
    <location>
        <begin position="1009"/>
        <end position="1117"/>
    </location>
</feature>
<evidence type="ECO:0000259" key="13">
    <source>
        <dbReference type="PROSITE" id="PS51044"/>
    </source>
</evidence>
<dbReference type="PROSITE" id="PS51044">
    <property type="entry name" value="ZF_SP_RING"/>
    <property type="match status" value="1"/>
</dbReference>
<keyword evidence="9" id="KW-0539">Nucleus</keyword>
<feature type="domain" description="SAP" evidence="12">
    <location>
        <begin position="24"/>
        <end position="58"/>
    </location>
</feature>
<evidence type="ECO:0000256" key="5">
    <source>
        <dbReference type="ARBA" id="ARBA00022723"/>
    </source>
</evidence>
<feature type="region of interest" description="Disordered" evidence="11">
    <location>
        <begin position="713"/>
        <end position="758"/>
    </location>
</feature>
<evidence type="ECO:0000313" key="16">
    <source>
        <dbReference type="Proteomes" id="UP000292447"/>
    </source>
</evidence>
<reference evidence="16" key="1">
    <citation type="submission" date="2019-03" db="EMBL/GenBank/DDBJ databases">
        <title>Snf2 controls pulcherriminic acid biosynthesis and connects pigmentation and antifungal activity of the yeast Metschnikowia pulcherrima.</title>
        <authorList>
            <person name="Gore-Lloyd D."/>
            <person name="Sumann I."/>
            <person name="Brachmann A.O."/>
            <person name="Schneeberger K."/>
            <person name="Ortiz-Merino R.A."/>
            <person name="Moreno-Beltran M."/>
            <person name="Schlaefli M."/>
            <person name="Kirner P."/>
            <person name="Santos Kron A."/>
            <person name="Wolfe K.H."/>
            <person name="Piel J."/>
            <person name="Ahrens C.H."/>
            <person name="Henk D."/>
            <person name="Freimoser F.M."/>
        </authorList>
    </citation>
    <scope>NUCLEOTIDE SEQUENCE [LARGE SCALE GENOMIC DNA]</scope>
    <source>
        <strain evidence="16">APC 1.2</strain>
    </source>
</reference>
<feature type="compositionally biased region" description="Low complexity" evidence="11">
    <location>
        <begin position="807"/>
        <end position="817"/>
    </location>
</feature>
<keyword evidence="16" id="KW-1185">Reference proteome</keyword>
<feature type="compositionally biased region" description="Polar residues" evidence="11">
    <location>
        <begin position="516"/>
        <end position="563"/>
    </location>
</feature>
<feature type="compositionally biased region" description="Low complexity" evidence="11">
    <location>
        <begin position="667"/>
        <end position="681"/>
    </location>
</feature>
<keyword evidence="5" id="KW-0479">Metal-binding</keyword>
<dbReference type="SUPFAM" id="SSF68906">
    <property type="entry name" value="SAP domain"/>
    <property type="match status" value="1"/>
</dbReference>
<comment type="similarity">
    <text evidence="3">Belongs to the PIAS family.</text>
</comment>
<evidence type="ECO:0000259" key="14">
    <source>
        <dbReference type="PROSITE" id="PS51466"/>
    </source>
</evidence>
<feature type="compositionally biased region" description="Polar residues" evidence="11">
    <location>
        <begin position="1009"/>
        <end position="1035"/>
    </location>
</feature>
<feature type="region of interest" description="Disordered" evidence="11">
    <location>
        <begin position="834"/>
        <end position="918"/>
    </location>
</feature>
<dbReference type="PANTHER" id="PTHR10782:SF4">
    <property type="entry name" value="TONALLI, ISOFORM E"/>
    <property type="match status" value="1"/>
</dbReference>
<evidence type="ECO:0000256" key="7">
    <source>
        <dbReference type="ARBA" id="ARBA00022786"/>
    </source>
</evidence>
<keyword evidence="4" id="KW-0808">Transferase</keyword>
<dbReference type="InterPro" id="IPR038654">
    <property type="entry name" value="PINIT_sf"/>
</dbReference>
<feature type="compositionally biased region" description="Polar residues" evidence="11">
    <location>
        <begin position="611"/>
        <end position="635"/>
    </location>
</feature>
<feature type="compositionally biased region" description="Polar residues" evidence="11">
    <location>
        <begin position="841"/>
        <end position="858"/>
    </location>
</feature>
<dbReference type="InterPro" id="IPR013083">
    <property type="entry name" value="Znf_RING/FYVE/PHD"/>
</dbReference>
<evidence type="ECO:0000256" key="1">
    <source>
        <dbReference type="ARBA" id="ARBA00004123"/>
    </source>
</evidence>
<evidence type="ECO:0000256" key="9">
    <source>
        <dbReference type="ARBA" id="ARBA00023242"/>
    </source>
</evidence>
<evidence type="ECO:0000256" key="3">
    <source>
        <dbReference type="ARBA" id="ARBA00005383"/>
    </source>
</evidence>
<comment type="subcellular location">
    <subcellularLocation>
        <location evidence="1">Nucleus</location>
    </subcellularLocation>
</comment>
<sequence length="1579" mass="170137">MSTNGAPYPAGTPEQEQAELLSILRVFRVAELKELCKNTGLAATGRKLDLIERLEQFIKLLIHSGRKTEVVAVHMMMVSLQSGGPIQPIHRVINGVRAAQNNPQQMLQNGSLQATVRTIMAPGNSSRPLSVHAQEALQYQRQQQQAMHAQTSEVYAGPAIHYRSTVFYSLRLPVGSVQVLKASKARSFKSFCLLLNPTLQAMLRANPRNRLLLFCCAELTRDPGSAVLLYPPVEIYVDGQLTKQSVRGIKGKPGTARPADLTPHFKPSEKPIMVRVVYSDASERYLLHAYVAETYTPEMIMAQVSEKPHISLASTQEAIREENARNAADDIVVENVPLLLRCPVTYARIKHPVKSYQCDHVQCFDGLSFLMMQEHIPAWQCPVCSKTVNENLLAVSDFLQDILDKTHEDIDTVLLNTDGSWTPMKEGEEAAKKEELATPHADFKTSEPVKLADDSIEIISLDSDSDEEMSTESSSVALLAPGNGIGTQPSASQSITHTTTVSEPAAPEPIVPENSHLANTIDQDTTMNENVSSDPLDSAKNVNSAASKKNLTEPNSHTGTARSEGNLAQGDADSDDENIVPSNHRKRARLLPEPETTASSSRLAPDETNPMGETSSIPQPESPAQSNSTGVGIVTNQGNHAASLEDIPISQYLAQRNSQINGGLHKASGSSFGSSATSNNAHIKPTGMTKNMPESGRDCRAAVTKVPVADISRADSSPAMPVTSADHNAHKAAPTPMSSSTLTETGSNPPQRNDQAVGIPSRIVAYPALVGRAVPHSIQPNGADTANMSASVVTKDAHDAQSMHTESSATYSSAQAASSAKPVNVRNVSGLQDNIPLNRPSIPSTSVAPQTVENGTQVTRDKIIDQVAPVPPRESLADSFSTRTEPRYSARSFTEASENRSEKSKTPNTGPKFGCSNGRTDSLIPVVWQNKENHSRSLGRMASSGMHKHTASPVASFSSGHGSVLLPKSTTHPPESGGSPPKVAHIPEYLKAPSEVSIIGVIQNQITRSCSPRSDSLSDNGSQRNVRGEEAQSQAPAAHGIISPAGASPRISSQAHPDQDHVTKVPQNSELRPANNARHFSPLPTPSSPASASIHESRHHESMPCTRGDQGSHVASVAAPQRSFHRHLEPSGTTPDSGHSNALVHTRKLTASNEYSVPNRQMQSNAFNDRLGLAPREVRGSSPADYRAIPHLTMYQRHTELAGGSNSTNLPSHDGEVQQSRLQQGQSFGSTRFMNLAHQHNVRMSSDMINAYQRSLSESVLPGGRPHSLIAPAEAGQMRHLLLDAQSRELAREPINFQGTRLPFLHSNQLESRAPVSARPVLSQIQHAGSSHTQSSSDSNLRGSNNHGIALPSLFVQTDSRSGLSVENQAARENALAKSTNHTEISTAREGSTGGPSYQFGSSGGARYSKSAFENVTPKTGPKPTVKGILGIELARDAFRPAKEYTPPRSVGFTKSVSRSPPSSEDTMISYMARLADASKTLTPQVLRSENTPIHPPNPPEEANDITDDAEQIPNTTISPLNNGINDMALHTPTSKKRAISVDVASEKTWNKRLSRQGLMKTKFNPRDINQSEIIELDD</sequence>
<feature type="domain" description="PINIT" evidence="14">
    <location>
        <begin position="147"/>
        <end position="295"/>
    </location>
</feature>
<feature type="compositionally biased region" description="Polar residues" evidence="11">
    <location>
        <begin position="486"/>
        <end position="502"/>
    </location>
</feature>
<dbReference type="InterPro" id="IPR003034">
    <property type="entry name" value="SAP_dom"/>
</dbReference>
<dbReference type="GO" id="GO:0000785">
    <property type="term" value="C:chromatin"/>
    <property type="evidence" value="ECO:0007669"/>
    <property type="project" value="TreeGrafter"/>
</dbReference>
<dbReference type="STRING" id="2163413.A0A4V1AEH3"/>